<reference evidence="1" key="1">
    <citation type="submission" date="2021-10" db="EMBL/GenBank/DDBJ databases">
        <title>Melipona bicolor Genome sequencing and assembly.</title>
        <authorList>
            <person name="Araujo N.S."/>
            <person name="Arias M.C."/>
        </authorList>
    </citation>
    <scope>NUCLEOTIDE SEQUENCE</scope>
    <source>
        <strain evidence="1">USP_2M_L1-L4_2017</strain>
        <tissue evidence="1">Whole body</tissue>
    </source>
</reference>
<gene>
    <name evidence="1" type="ORF">K0M31_003422</name>
</gene>
<organism evidence="1 2">
    <name type="scientific">Melipona bicolor</name>
    <dbReference type="NCBI Taxonomy" id="60889"/>
    <lineage>
        <taxon>Eukaryota</taxon>
        <taxon>Metazoa</taxon>
        <taxon>Ecdysozoa</taxon>
        <taxon>Arthropoda</taxon>
        <taxon>Hexapoda</taxon>
        <taxon>Insecta</taxon>
        <taxon>Pterygota</taxon>
        <taxon>Neoptera</taxon>
        <taxon>Endopterygota</taxon>
        <taxon>Hymenoptera</taxon>
        <taxon>Apocrita</taxon>
        <taxon>Aculeata</taxon>
        <taxon>Apoidea</taxon>
        <taxon>Anthophila</taxon>
        <taxon>Apidae</taxon>
        <taxon>Melipona</taxon>
    </lineage>
</organism>
<name>A0AA40KPG3_9HYME</name>
<protein>
    <submittedName>
        <fullName evidence="1">Uncharacterized protein</fullName>
    </submittedName>
</protein>
<dbReference type="Proteomes" id="UP001177670">
    <property type="component" value="Unassembled WGS sequence"/>
</dbReference>
<dbReference type="AlphaFoldDB" id="A0AA40KPG3"/>
<evidence type="ECO:0000313" key="2">
    <source>
        <dbReference type="Proteomes" id="UP001177670"/>
    </source>
</evidence>
<comment type="caution">
    <text evidence="1">The sequence shown here is derived from an EMBL/GenBank/DDBJ whole genome shotgun (WGS) entry which is preliminary data.</text>
</comment>
<sequence length="84" mass="9464">MLIENHFFRFDDSVAVRWGVEVAVASPVVTVSVLVPSDNGYESLTGIPLQSPVQISLWLSEKDEFKTRTNPQCVHWSTIRGYVL</sequence>
<dbReference type="InterPro" id="IPR046338">
    <property type="entry name" value="GAIN_dom_sf"/>
</dbReference>
<keyword evidence="2" id="KW-1185">Reference proteome</keyword>
<dbReference type="Gene3D" id="2.60.220.50">
    <property type="match status" value="1"/>
</dbReference>
<dbReference type="EMBL" id="JAHYIQ010000011">
    <property type="protein sequence ID" value="KAK1127928.1"/>
    <property type="molecule type" value="Genomic_DNA"/>
</dbReference>
<evidence type="ECO:0000313" key="1">
    <source>
        <dbReference type="EMBL" id="KAK1127928.1"/>
    </source>
</evidence>
<proteinExistence type="predicted"/>
<accession>A0AA40KPG3</accession>